<protein>
    <recommendedName>
        <fullName evidence="4">SAM-dependent methyltransferase</fullName>
    </recommendedName>
</protein>
<dbReference type="Pfam" id="PF12847">
    <property type="entry name" value="Methyltransf_18"/>
    <property type="match status" value="1"/>
</dbReference>
<sequence>MTIKLPSRLKKIAQLVPKGSRLADIGTDHGYIPIYLLQNEMTPFVIAGDVNEKPLESAKENIKQYGYEAVAETRLGSGLEVLKPGEVDTVIIAGMGGLLISDILQNDPEVASSIHTFILQPMQTPEVLRRYLVKHGFQIKQDILVQEDHRIYEIILTEKGHQVVADDIQYEIGFFIESNPPEVAMAFIEKKSKQVERIIESLEKSTLEEHVEKVQASQEKLIKLREVHACLKK</sequence>
<dbReference type="SUPFAM" id="SSF53335">
    <property type="entry name" value="S-adenosyl-L-methionine-dependent methyltransferases"/>
    <property type="match status" value="1"/>
</dbReference>
<dbReference type="Proteomes" id="UP000001572">
    <property type="component" value="Chromosome"/>
</dbReference>
<accession>A6TSG7</accession>
<dbReference type="EMBL" id="CP000724">
    <property type="protein sequence ID" value="ABR49135.1"/>
    <property type="molecule type" value="Genomic_DNA"/>
</dbReference>
<dbReference type="PANTHER" id="PTHR38451">
    <property type="entry name" value="TRNA (ADENINE(22)-N(1))-METHYLTRANSFERASE"/>
    <property type="match status" value="1"/>
</dbReference>
<dbReference type="OrthoDB" id="5881184at2"/>
<dbReference type="KEGG" id="amt:Amet_2991"/>
<feature type="coiled-coil region" evidence="1">
    <location>
        <begin position="185"/>
        <end position="227"/>
    </location>
</feature>
<keyword evidence="3" id="KW-1185">Reference proteome</keyword>
<dbReference type="RefSeq" id="WP_012064103.1">
    <property type="nucleotide sequence ID" value="NC_009633.1"/>
</dbReference>
<dbReference type="STRING" id="293826.Amet_2991"/>
<evidence type="ECO:0000256" key="1">
    <source>
        <dbReference type="SAM" id="Coils"/>
    </source>
</evidence>
<gene>
    <name evidence="2" type="ordered locus">Amet_2991</name>
</gene>
<evidence type="ECO:0008006" key="4">
    <source>
        <dbReference type="Google" id="ProtNLM"/>
    </source>
</evidence>
<dbReference type="PANTHER" id="PTHR38451:SF1">
    <property type="entry name" value="TRNA (ADENINE(22)-N(1))-METHYLTRANSFERASE"/>
    <property type="match status" value="1"/>
</dbReference>
<dbReference type="PIRSF" id="PIRSF018637">
    <property type="entry name" value="TrmK"/>
    <property type="match status" value="1"/>
</dbReference>
<dbReference type="AlphaFoldDB" id="A6TSG7"/>
<reference evidence="3" key="1">
    <citation type="journal article" date="2016" name="Genome Announc.">
        <title>Complete genome sequence of Alkaliphilus metalliredigens strain QYMF, an alkaliphilic and metal-reducing bacterium isolated from borax-contaminated leachate ponds.</title>
        <authorList>
            <person name="Hwang C."/>
            <person name="Copeland A."/>
            <person name="Lucas S."/>
            <person name="Lapidus A."/>
            <person name="Barry K."/>
            <person name="Detter J.C."/>
            <person name="Glavina Del Rio T."/>
            <person name="Hammon N."/>
            <person name="Israni S."/>
            <person name="Dalin E."/>
            <person name="Tice H."/>
            <person name="Pitluck S."/>
            <person name="Chertkov O."/>
            <person name="Brettin T."/>
            <person name="Bruce D."/>
            <person name="Han C."/>
            <person name="Schmutz J."/>
            <person name="Larimer F."/>
            <person name="Land M.L."/>
            <person name="Hauser L."/>
            <person name="Kyrpides N."/>
            <person name="Mikhailova N."/>
            <person name="Ye Q."/>
            <person name="Zhou J."/>
            <person name="Richardson P."/>
            <person name="Fields M.W."/>
        </authorList>
    </citation>
    <scope>NUCLEOTIDE SEQUENCE [LARGE SCALE GENOMIC DNA]</scope>
    <source>
        <strain evidence="3">QYMF</strain>
    </source>
</reference>
<evidence type="ECO:0000313" key="2">
    <source>
        <dbReference type="EMBL" id="ABR49135.1"/>
    </source>
</evidence>
<dbReference type="InterPro" id="IPR029063">
    <property type="entry name" value="SAM-dependent_MTases_sf"/>
</dbReference>
<organism evidence="2 3">
    <name type="scientific">Alkaliphilus metalliredigens (strain QYMF)</name>
    <dbReference type="NCBI Taxonomy" id="293826"/>
    <lineage>
        <taxon>Bacteria</taxon>
        <taxon>Bacillati</taxon>
        <taxon>Bacillota</taxon>
        <taxon>Clostridia</taxon>
        <taxon>Peptostreptococcales</taxon>
        <taxon>Natronincolaceae</taxon>
        <taxon>Alkaliphilus</taxon>
    </lineage>
</organism>
<dbReference type="HOGENOM" id="CLU_071037_1_0_9"/>
<evidence type="ECO:0000313" key="3">
    <source>
        <dbReference type="Proteomes" id="UP000001572"/>
    </source>
</evidence>
<dbReference type="InterPro" id="IPR006901">
    <property type="entry name" value="TrmK"/>
</dbReference>
<keyword evidence="1" id="KW-0175">Coiled coil</keyword>
<name>A6TSG7_ALKMQ</name>
<dbReference type="eggNOG" id="COG2384">
    <property type="taxonomic scope" value="Bacteria"/>
</dbReference>
<dbReference type="Gene3D" id="3.40.50.150">
    <property type="entry name" value="Vaccinia Virus protein VP39"/>
    <property type="match status" value="1"/>
</dbReference>
<dbReference type="GO" id="GO:0160105">
    <property type="term" value="F:tRNA (adenine(22)-N1)-methyltransferase activity"/>
    <property type="evidence" value="ECO:0007669"/>
    <property type="project" value="InterPro"/>
</dbReference>
<proteinExistence type="predicted"/>